<accession>A0AAI8QFR0</accession>
<dbReference type="Pfam" id="PF00528">
    <property type="entry name" value="BPD_transp_1"/>
    <property type="match status" value="1"/>
</dbReference>
<evidence type="ECO:0000256" key="10">
    <source>
        <dbReference type="RuleBase" id="RU363032"/>
    </source>
</evidence>
<evidence type="ECO:0000256" key="8">
    <source>
        <dbReference type="ARBA" id="ARBA00022989"/>
    </source>
</evidence>
<keyword evidence="7" id="KW-0029">Amino-acid transport</keyword>
<evidence type="ECO:0000256" key="1">
    <source>
        <dbReference type="ARBA" id="ARBA00003159"/>
    </source>
</evidence>
<sequence>MTTNFWATSDTSNTHMYQWDFGILWSYRWLFLNGLGVTVGFTVVIVVLGLVFGLFGAFGSLSRFKAVRMLALTFIEAFRCTPILVQLIWFYYALPILAGVEMTPITASALALSLYGGSFYSEIIRGGIISIDKGQSEAGAALGMTPGQSMRRIVLPQAIKRMIPALMNQSIIQFKNTSLVSVLAVPDLVYQSQVAAHDSYRPLEAYTAVAVAYAAILIPLTILVRRGEKRLAVSE</sequence>
<dbReference type="NCBIfam" id="TIGR01726">
    <property type="entry name" value="HEQRo_perm_3TM"/>
    <property type="match status" value="1"/>
</dbReference>
<comment type="function">
    <text evidence="1">Part of the binding-protein-dependent transport system for glutamine; probably responsible for the translocation of the substrate across the membrane.</text>
</comment>
<evidence type="ECO:0000256" key="4">
    <source>
        <dbReference type="ARBA" id="ARBA00022448"/>
    </source>
</evidence>
<dbReference type="InterPro" id="IPR010065">
    <property type="entry name" value="AA_ABC_transptr_permease_3TM"/>
</dbReference>
<evidence type="ECO:0000256" key="6">
    <source>
        <dbReference type="ARBA" id="ARBA00022692"/>
    </source>
</evidence>
<keyword evidence="5" id="KW-1003">Cell membrane</keyword>
<protein>
    <submittedName>
        <fullName evidence="12">ABC transporter permease protein</fullName>
    </submittedName>
</protein>
<feature type="transmembrane region" description="Helical" evidence="10">
    <location>
        <begin position="29"/>
        <end position="58"/>
    </location>
</feature>
<organism evidence="12 13">
    <name type="scientific">Bradyrhizobium cosmicum</name>
    <dbReference type="NCBI Taxonomy" id="1404864"/>
    <lineage>
        <taxon>Bacteria</taxon>
        <taxon>Pseudomonadati</taxon>
        <taxon>Pseudomonadota</taxon>
        <taxon>Alphaproteobacteria</taxon>
        <taxon>Hyphomicrobiales</taxon>
        <taxon>Nitrobacteraceae</taxon>
        <taxon>Bradyrhizobium</taxon>
    </lineage>
</organism>
<keyword evidence="9 10" id="KW-0472">Membrane</keyword>
<dbReference type="GO" id="GO:0006865">
    <property type="term" value="P:amino acid transport"/>
    <property type="evidence" value="ECO:0007669"/>
    <property type="project" value="UniProtKB-KW"/>
</dbReference>
<keyword evidence="13" id="KW-1185">Reference proteome</keyword>
<feature type="transmembrane region" description="Helical" evidence="10">
    <location>
        <begin position="205"/>
        <end position="224"/>
    </location>
</feature>
<evidence type="ECO:0000256" key="7">
    <source>
        <dbReference type="ARBA" id="ARBA00022970"/>
    </source>
</evidence>
<evidence type="ECO:0000313" key="13">
    <source>
        <dbReference type="Proteomes" id="UP000007886"/>
    </source>
</evidence>
<keyword evidence="8 10" id="KW-1133">Transmembrane helix</keyword>
<gene>
    <name evidence="12" type="ORF">S23_66480</name>
</gene>
<evidence type="ECO:0000256" key="9">
    <source>
        <dbReference type="ARBA" id="ARBA00023136"/>
    </source>
</evidence>
<dbReference type="Gene3D" id="1.10.3720.10">
    <property type="entry name" value="MetI-like"/>
    <property type="match status" value="1"/>
</dbReference>
<evidence type="ECO:0000259" key="11">
    <source>
        <dbReference type="PROSITE" id="PS50928"/>
    </source>
</evidence>
<dbReference type="PROSITE" id="PS50928">
    <property type="entry name" value="ABC_TM1"/>
    <property type="match status" value="1"/>
</dbReference>
<dbReference type="EMBL" id="AP012279">
    <property type="protein sequence ID" value="BAL79825.1"/>
    <property type="molecule type" value="Genomic_DNA"/>
</dbReference>
<dbReference type="AlphaFoldDB" id="A0AAI8QFR0"/>
<dbReference type="PANTHER" id="PTHR30614">
    <property type="entry name" value="MEMBRANE COMPONENT OF AMINO ACID ABC TRANSPORTER"/>
    <property type="match status" value="1"/>
</dbReference>
<evidence type="ECO:0000313" key="12">
    <source>
        <dbReference type="EMBL" id="BAL79825.1"/>
    </source>
</evidence>
<dbReference type="SUPFAM" id="SSF161098">
    <property type="entry name" value="MetI-like"/>
    <property type="match status" value="1"/>
</dbReference>
<comment type="similarity">
    <text evidence="3">Belongs to the binding-protein-dependent transport system permease family. HisMQ subfamily.</text>
</comment>
<evidence type="ECO:0000256" key="2">
    <source>
        <dbReference type="ARBA" id="ARBA00004429"/>
    </source>
</evidence>
<dbReference type="InterPro" id="IPR035906">
    <property type="entry name" value="MetI-like_sf"/>
</dbReference>
<dbReference type="GO" id="GO:0043190">
    <property type="term" value="C:ATP-binding cassette (ABC) transporter complex"/>
    <property type="evidence" value="ECO:0007669"/>
    <property type="project" value="InterPro"/>
</dbReference>
<name>A0AAI8QFR0_9BRAD</name>
<dbReference type="GO" id="GO:0022857">
    <property type="term" value="F:transmembrane transporter activity"/>
    <property type="evidence" value="ECO:0007669"/>
    <property type="project" value="InterPro"/>
</dbReference>
<dbReference type="PANTHER" id="PTHR30614:SF20">
    <property type="entry name" value="GLUTAMINE TRANSPORT SYSTEM PERMEASE PROTEIN GLNP"/>
    <property type="match status" value="1"/>
</dbReference>
<evidence type="ECO:0000256" key="3">
    <source>
        <dbReference type="ARBA" id="ARBA00010072"/>
    </source>
</evidence>
<dbReference type="Proteomes" id="UP000007886">
    <property type="component" value="Chromosome"/>
</dbReference>
<keyword evidence="6 10" id="KW-0812">Transmembrane</keyword>
<reference evidence="12 13" key="1">
    <citation type="journal article" date="2012" name="Microbes Environ.">
        <title>Complete genome sequence of Bradyrhizobium sp. S23321: insights into symbiosis evolution in soil oligotrophs.</title>
        <authorList>
            <person name="Okubo T."/>
            <person name="Tsukui T."/>
            <person name="Maita H."/>
            <person name="Okamoto S."/>
            <person name="Oshima K."/>
            <person name="Fujisawa T."/>
            <person name="Saito A."/>
            <person name="Futamata H."/>
            <person name="Hattori R."/>
            <person name="Shimomura Y."/>
            <person name="Haruta S."/>
            <person name="Morimoto S."/>
            <person name="Wang Y."/>
            <person name="Sakai Y."/>
            <person name="Hattori M."/>
            <person name="Aizawa S."/>
            <person name="Nagashima K.V.P."/>
            <person name="Masuda S."/>
            <person name="Hattori T."/>
            <person name="Yamashita A."/>
            <person name="Bao Z."/>
            <person name="Hayatsu M."/>
            <person name="Kajiya-Kanegae H."/>
            <person name="Yoshinaga I."/>
            <person name="Sakamoto K."/>
            <person name="Toyota K."/>
            <person name="Nakao M."/>
            <person name="Kohara M."/>
            <person name="Anda M."/>
            <person name="Niwa R."/>
            <person name="Jung-Hwan P."/>
            <person name="Sameshima-Saito R."/>
            <person name="Tokuda S."/>
            <person name="Yamamoto S."/>
            <person name="Yamamoto S."/>
            <person name="Yokoyama T."/>
            <person name="Akutsu T."/>
            <person name="Nakamura Y."/>
            <person name="Nakahira-Yanaka Y."/>
            <person name="Takada Hoshino Y."/>
            <person name="Hirakawa H."/>
            <person name="Mitsui H."/>
            <person name="Terasawa K."/>
            <person name="Itakura M."/>
            <person name="Sato S."/>
            <person name="Ikeda-Ohtsubo W."/>
            <person name="Sakakura N."/>
            <person name="Kaminuma E."/>
            <person name="Minamisawa K."/>
        </authorList>
    </citation>
    <scope>NUCLEOTIDE SEQUENCE [LARGE SCALE GENOMIC DNA]</scope>
    <source>
        <strain evidence="12 13">S23321</strain>
    </source>
</reference>
<dbReference type="CDD" id="cd06261">
    <property type="entry name" value="TM_PBP2"/>
    <property type="match status" value="1"/>
</dbReference>
<dbReference type="InterPro" id="IPR043429">
    <property type="entry name" value="ArtM/GltK/GlnP/TcyL/YhdX-like"/>
</dbReference>
<keyword evidence="4 10" id="KW-0813">Transport</keyword>
<evidence type="ECO:0000256" key="5">
    <source>
        <dbReference type="ARBA" id="ARBA00022475"/>
    </source>
</evidence>
<dbReference type="KEGG" id="brs:S23_66480"/>
<comment type="subcellular location">
    <subcellularLocation>
        <location evidence="2">Cell inner membrane</location>
        <topology evidence="2">Multi-pass membrane protein</topology>
    </subcellularLocation>
    <subcellularLocation>
        <location evidence="10">Cell membrane</location>
        <topology evidence="10">Multi-pass membrane protein</topology>
    </subcellularLocation>
</comment>
<proteinExistence type="inferred from homology"/>
<feature type="domain" description="ABC transmembrane type-1" evidence="11">
    <location>
        <begin position="35"/>
        <end position="224"/>
    </location>
</feature>
<dbReference type="InterPro" id="IPR000515">
    <property type="entry name" value="MetI-like"/>
</dbReference>